<dbReference type="GO" id="GO:0016887">
    <property type="term" value="F:ATP hydrolysis activity"/>
    <property type="evidence" value="ECO:0007669"/>
    <property type="project" value="InterPro"/>
</dbReference>
<evidence type="ECO:0000256" key="7">
    <source>
        <dbReference type="ARBA" id="ARBA00023136"/>
    </source>
</evidence>
<evidence type="ECO:0000256" key="8">
    <source>
        <dbReference type="SAM" id="Phobius"/>
    </source>
</evidence>
<keyword evidence="11" id="KW-1185">Reference proteome</keyword>
<feature type="transmembrane region" description="Helical" evidence="8">
    <location>
        <begin position="274"/>
        <end position="292"/>
    </location>
</feature>
<dbReference type="InterPro" id="IPR017871">
    <property type="entry name" value="ABC_transporter-like_CS"/>
</dbReference>
<dbReference type="PROSITE" id="PS00211">
    <property type="entry name" value="ABC_TRANSPORTER_1"/>
    <property type="match status" value="1"/>
</dbReference>
<evidence type="ECO:0000256" key="1">
    <source>
        <dbReference type="ARBA" id="ARBA00004141"/>
    </source>
</evidence>
<feature type="domain" description="ABC transporter" evidence="9">
    <location>
        <begin position="5"/>
        <end position="235"/>
    </location>
</feature>
<evidence type="ECO:0000259" key="9">
    <source>
        <dbReference type="PROSITE" id="PS50893"/>
    </source>
</evidence>
<dbReference type="InterPro" id="IPR050763">
    <property type="entry name" value="ABC_transporter_ATP-binding"/>
</dbReference>
<dbReference type="PANTHER" id="PTHR42711">
    <property type="entry name" value="ABC TRANSPORTER ATP-BINDING PROTEIN"/>
    <property type="match status" value="1"/>
</dbReference>
<gene>
    <name evidence="10" type="ORF">ARTHRO_60294</name>
</gene>
<accession>A0A9P1KIF6</accession>
<keyword evidence="2" id="KW-0813">Transport</keyword>
<proteinExistence type="predicted"/>
<evidence type="ECO:0000313" key="11">
    <source>
        <dbReference type="Proteomes" id="UP000032946"/>
    </source>
</evidence>
<dbReference type="CDD" id="cd03230">
    <property type="entry name" value="ABC_DR_subfamily_A"/>
    <property type="match status" value="1"/>
</dbReference>
<dbReference type="RefSeq" id="WP_006670679.1">
    <property type="nucleotide sequence ID" value="NZ_FO818640.1"/>
</dbReference>
<dbReference type="Proteomes" id="UP000032946">
    <property type="component" value="Chromosome"/>
</dbReference>
<protein>
    <submittedName>
        <fullName evidence="10">ABC transporter related</fullName>
    </submittedName>
</protein>
<name>A0A9P1KIF6_9CYAN</name>
<sequence length="495" mass="55399">MKSLVQVKNVSKIFKKWFQKTTVLADISFTIEPGEFVVLKGQNGSGKTTLLNLILGLIEPTDGEVELMGCPSNDPESKSLVGVVLQETKLPNKLKVRELINLFRGYYSNSISTEEALKQVCLTEKKDSFAASLSGGQKQRLLFALALIGNPQLLILDEPTRNLDKEGYEEFWHQITECKKRGVTILMVTNNKADWQELEGLATRYLNLQKFSPNLEGSQISEEPVAGADFEQNKDTKTQSILLPKNTAIGLFYQFQSFKAQIWSEVLQIYRTPIYLFGILLPIGGIICCMIFKPETNTVKQALIGLCCVFLLTFCLQSLPGQISSERAEGWLKLIRATPLSSITYILSKVFVSLSICMIVIMLTLTYGNMQLKLNFDFQQLIYLVLTFLIVAIPIIAFSLIVSYFVDPKAVNTVNGLSFLGIGLISGLLPFSESVWVENAMLLSPVYHAQKLISLSAGINDEPSYTLLHLLWLFWASFVLIIIAVWAYKRDGLTE</sequence>
<dbReference type="GO" id="GO:0016020">
    <property type="term" value="C:membrane"/>
    <property type="evidence" value="ECO:0007669"/>
    <property type="project" value="UniProtKB-SubCell"/>
</dbReference>
<evidence type="ECO:0000256" key="6">
    <source>
        <dbReference type="ARBA" id="ARBA00022989"/>
    </source>
</evidence>
<dbReference type="InterPro" id="IPR013525">
    <property type="entry name" value="ABC2_TM"/>
</dbReference>
<comment type="subcellular location">
    <subcellularLocation>
        <location evidence="1">Membrane</location>
        <topology evidence="1">Multi-pass membrane protein</topology>
    </subcellularLocation>
</comment>
<dbReference type="InterPro" id="IPR003593">
    <property type="entry name" value="AAA+_ATPase"/>
</dbReference>
<feature type="transmembrane region" description="Helical" evidence="8">
    <location>
        <begin position="381"/>
        <end position="406"/>
    </location>
</feature>
<dbReference type="SMART" id="SM00382">
    <property type="entry name" value="AAA"/>
    <property type="match status" value="1"/>
</dbReference>
<dbReference type="InterPro" id="IPR003439">
    <property type="entry name" value="ABC_transporter-like_ATP-bd"/>
</dbReference>
<dbReference type="Pfam" id="PF00005">
    <property type="entry name" value="ABC_tran"/>
    <property type="match status" value="1"/>
</dbReference>
<feature type="transmembrane region" description="Helical" evidence="8">
    <location>
        <begin position="470"/>
        <end position="488"/>
    </location>
</feature>
<dbReference type="SUPFAM" id="SSF52540">
    <property type="entry name" value="P-loop containing nucleoside triphosphate hydrolases"/>
    <property type="match status" value="1"/>
</dbReference>
<feature type="transmembrane region" description="Helical" evidence="8">
    <location>
        <begin position="304"/>
        <end position="323"/>
    </location>
</feature>
<dbReference type="PROSITE" id="PS50893">
    <property type="entry name" value="ABC_TRANSPORTER_2"/>
    <property type="match status" value="1"/>
</dbReference>
<keyword evidence="3 8" id="KW-0812">Transmembrane</keyword>
<dbReference type="AlphaFoldDB" id="A0A9P1KIF6"/>
<organism evidence="10 11">
    <name type="scientific">Limnospira indica PCC 8005</name>
    <dbReference type="NCBI Taxonomy" id="376219"/>
    <lineage>
        <taxon>Bacteria</taxon>
        <taxon>Bacillati</taxon>
        <taxon>Cyanobacteriota</taxon>
        <taxon>Cyanophyceae</taxon>
        <taxon>Oscillatoriophycideae</taxon>
        <taxon>Oscillatoriales</taxon>
        <taxon>Sirenicapillariaceae</taxon>
        <taxon>Limnospira</taxon>
    </lineage>
</organism>
<keyword evidence="7 8" id="KW-0472">Membrane</keyword>
<keyword evidence="6 8" id="KW-1133">Transmembrane helix</keyword>
<keyword evidence="4" id="KW-0547">Nucleotide-binding</keyword>
<evidence type="ECO:0000256" key="3">
    <source>
        <dbReference type="ARBA" id="ARBA00022692"/>
    </source>
</evidence>
<feature type="transmembrane region" description="Helical" evidence="8">
    <location>
        <begin position="343"/>
        <end position="369"/>
    </location>
</feature>
<dbReference type="EMBL" id="FO818640">
    <property type="protein sequence ID" value="CDM97693.1"/>
    <property type="molecule type" value="Genomic_DNA"/>
</dbReference>
<reference evidence="10 11" key="1">
    <citation type="submission" date="2014-02" db="EMBL/GenBank/DDBJ databases">
        <authorList>
            <person name="Genoscope - CEA"/>
        </authorList>
    </citation>
    <scope>NUCLEOTIDE SEQUENCE [LARGE SCALE GENOMIC DNA]</scope>
    <source>
        <strain evidence="10 11">PCC 8005</strain>
    </source>
</reference>
<evidence type="ECO:0000256" key="5">
    <source>
        <dbReference type="ARBA" id="ARBA00022840"/>
    </source>
</evidence>
<evidence type="ECO:0000256" key="4">
    <source>
        <dbReference type="ARBA" id="ARBA00022741"/>
    </source>
</evidence>
<keyword evidence="5" id="KW-0067">ATP-binding</keyword>
<evidence type="ECO:0000256" key="2">
    <source>
        <dbReference type="ARBA" id="ARBA00022448"/>
    </source>
</evidence>
<dbReference type="Gene3D" id="3.40.50.300">
    <property type="entry name" value="P-loop containing nucleotide triphosphate hydrolases"/>
    <property type="match status" value="1"/>
</dbReference>
<dbReference type="GO" id="GO:0005524">
    <property type="term" value="F:ATP binding"/>
    <property type="evidence" value="ECO:0007669"/>
    <property type="project" value="UniProtKB-KW"/>
</dbReference>
<dbReference type="InterPro" id="IPR027417">
    <property type="entry name" value="P-loop_NTPase"/>
</dbReference>
<dbReference type="GO" id="GO:0140359">
    <property type="term" value="F:ABC-type transporter activity"/>
    <property type="evidence" value="ECO:0007669"/>
    <property type="project" value="InterPro"/>
</dbReference>
<dbReference type="Pfam" id="PF12698">
    <property type="entry name" value="ABC2_membrane_3"/>
    <property type="match status" value="1"/>
</dbReference>
<dbReference type="PANTHER" id="PTHR42711:SF17">
    <property type="entry name" value="ABC TRANSPORTER ATP-BINDING PROTEIN"/>
    <property type="match status" value="1"/>
</dbReference>
<evidence type="ECO:0000313" key="10">
    <source>
        <dbReference type="EMBL" id="CDM97693.1"/>
    </source>
</evidence>